<feature type="compositionally biased region" description="Gly residues" evidence="1">
    <location>
        <begin position="378"/>
        <end position="389"/>
    </location>
</feature>
<feature type="region of interest" description="Disordered" evidence="1">
    <location>
        <begin position="260"/>
        <end position="389"/>
    </location>
</feature>
<feature type="compositionally biased region" description="Low complexity" evidence="1">
    <location>
        <begin position="277"/>
        <end position="299"/>
    </location>
</feature>
<evidence type="ECO:0000256" key="1">
    <source>
        <dbReference type="SAM" id="MobiDB-lite"/>
    </source>
</evidence>
<accession>A0ABN9VV69</accession>
<gene>
    <name evidence="2" type="ORF">PCOR1329_LOCUS61455</name>
</gene>
<organism evidence="2 3">
    <name type="scientific">Prorocentrum cordatum</name>
    <dbReference type="NCBI Taxonomy" id="2364126"/>
    <lineage>
        <taxon>Eukaryota</taxon>
        <taxon>Sar</taxon>
        <taxon>Alveolata</taxon>
        <taxon>Dinophyceae</taxon>
        <taxon>Prorocentrales</taxon>
        <taxon>Prorocentraceae</taxon>
        <taxon>Prorocentrum</taxon>
    </lineage>
</organism>
<reference evidence="2" key="1">
    <citation type="submission" date="2023-10" db="EMBL/GenBank/DDBJ databases">
        <authorList>
            <person name="Chen Y."/>
            <person name="Shah S."/>
            <person name="Dougan E. K."/>
            <person name="Thang M."/>
            <person name="Chan C."/>
        </authorList>
    </citation>
    <scope>NUCLEOTIDE SEQUENCE [LARGE SCALE GENOMIC DNA]</scope>
</reference>
<evidence type="ECO:0000313" key="3">
    <source>
        <dbReference type="Proteomes" id="UP001189429"/>
    </source>
</evidence>
<comment type="caution">
    <text evidence="2">The sequence shown here is derived from an EMBL/GenBank/DDBJ whole genome shotgun (WGS) entry which is preliminary data.</text>
</comment>
<name>A0ABN9VV69_9DINO</name>
<dbReference type="Proteomes" id="UP001189429">
    <property type="component" value="Unassembled WGS sequence"/>
</dbReference>
<dbReference type="EMBL" id="CAUYUJ010017728">
    <property type="protein sequence ID" value="CAK0877373.1"/>
    <property type="molecule type" value="Genomic_DNA"/>
</dbReference>
<feature type="compositionally biased region" description="Basic residues" evidence="1">
    <location>
        <begin position="264"/>
        <end position="276"/>
    </location>
</feature>
<keyword evidence="3" id="KW-1185">Reference proteome</keyword>
<evidence type="ECO:0000313" key="2">
    <source>
        <dbReference type="EMBL" id="CAK0877373.1"/>
    </source>
</evidence>
<proteinExistence type="predicted"/>
<sequence length="389" mass="41895">MSPPVSRSPPDVASRFLRPTHALAQAREVCALMTGEIVYAWRCCLGIGRVREVRGPGAAGLDLDALREELCVWGLGLRSTMLFDNSIPFQLTANIVQCRSAALRAVLQEAFEMLQAFHASLGERRHFASPFEVIHRWALATAPGLPVVMLGGHRPIVEFVERHKEDLACTTVSGCRKRADSTYGKALPFGRYRTLRATLRGWWIQLTRLQTFMQQHAGQICASLNYDPNVEMFAGERSYFRCFKDGKRELALLMHGALSSSTGLRRRGGRRGRPPRRGGLAAAPRGVGAPPREAGGAPRRAAEPRGPRRERGGAPARGGRSGVRGVAREVLALRVGPGAAPSARRPRPRGRPPAAGGPRRGPARAREGLGDLRAAARGGSGAPGAGRGG</sequence>
<feature type="compositionally biased region" description="Basic and acidic residues" evidence="1">
    <location>
        <begin position="300"/>
        <end position="312"/>
    </location>
</feature>
<protein>
    <submittedName>
        <fullName evidence="2">Uncharacterized protein</fullName>
    </submittedName>
</protein>
<feature type="compositionally biased region" description="Low complexity" evidence="1">
    <location>
        <begin position="323"/>
        <end position="343"/>
    </location>
</feature>
<feature type="non-terminal residue" evidence="2">
    <location>
        <position position="389"/>
    </location>
</feature>